<evidence type="ECO:0000313" key="2">
    <source>
        <dbReference type="Proteomes" id="UP000414233"/>
    </source>
</evidence>
<reference evidence="1 2" key="1">
    <citation type="submission" date="2019-08" db="EMBL/GenBank/DDBJ databases">
        <authorList>
            <person name="Peeters C."/>
        </authorList>
    </citation>
    <scope>NUCLEOTIDE SEQUENCE [LARGE SCALE GENOMIC DNA]</scope>
    <source>
        <strain evidence="1 2">LMG 30175</strain>
    </source>
</reference>
<accession>A0A5E4ZFV2</accession>
<protein>
    <submittedName>
        <fullName evidence="1">Uncharacterized protein</fullName>
    </submittedName>
</protein>
<proteinExistence type="predicted"/>
<organism evidence="1 2">
    <name type="scientific">Pandoraea terrae</name>
    <dbReference type="NCBI Taxonomy" id="1537710"/>
    <lineage>
        <taxon>Bacteria</taxon>
        <taxon>Pseudomonadati</taxon>
        <taxon>Pseudomonadota</taxon>
        <taxon>Betaproteobacteria</taxon>
        <taxon>Burkholderiales</taxon>
        <taxon>Burkholderiaceae</taxon>
        <taxon>Pandoraea</taxon>
    </lineage>
</organism>
<dbReference type="EMBL" id="CABPRZ010000041">
    <property type="protein sequence ID" value="VVE59305.1"/>
    <property type="molecule type" value="Genomic_DNA"/>
</dbReference>
<gene>
    <name evidence="1" type="ORF">PTE30175_05411</name>
</gene>
<evidence type="ECO:0000313" key="1">
    <source>
        <dbReference type="EMBL" id="VVE59305.1"/>
    </source>
</evidence>
<dbReference type="RefSeq" id="WP_150700131.1">
    <property type="nucleotide sequence ID" value="NZ_CABPRZ010000041.1"/>
</dbReference>
<name>A0A5E4ZFV2_9BURK</name>
<dbReference type="AlphaFoldDB" id="A0A5E4ZFV2"/>
<keyword evidence="2" id="KW-1185">Reference proteome</keyword>
<dbReference type="Proteomes" id="UP000414233">
    <property type="component" value="Unassembled WGS sequence"/>
</dbReference>
<sequence>MILTTAERTDIILGSMGQVEHIITPEVKAELERRGYMVDGNNVVDFMPEGARNAFNARLEQRRAADAAHEQMQRVVGYGLEGFCFIQSPRPHRN</sequence>